<dbReference type="Gene3D" id="3.90.25.10">
    <property type="entry name" value="UDP-galactose 4-epimerase, domain 1"/>
    <property type="match status" value="1"/>
</dbReference>
<organism evidence="12 13">
    <name type="scientific">Pararhodobacter oceanensis</name>
    <dbReference type="NCBI Taxonomy" id="2172121"/>
    <lineage>
        <taxon>Bacteria</taxon>
        <taxon>Pseudomonadati</taxon>
        <taxon>Pseudomonadota</taxon>
        <taxon>Alphaproteobacteria</taxon>
        <taxon>Rhodobacterales</taxon>
        <taxon>Paracoccaceae</taxon>
        <taxon>Pararhodobacter</taxon>
    </lineage>
</organism>
<name>A0A2T8HXP4_9RHOB</name>
<dbReference type="CDD" id="cd05247">
    <property type="entry name" value="UDP_G4E_1_SDR_e"/>
    <property type="match status" value="1"/>
</dbReference>
<evidence type="ECO:0000313" key="12">
    <source>
        <dbReference type="EMBL" id="PVH30206.1"/>
    </source>
</evidence>
<reference evidence="12 13" key="1">
    <citation type="submission" date="2018-04" db="EMBL/GenBank/DDBJ databases">
        <title>Pararhodobacter oceanense sp. nov., isolated from marine intertidal sediment.</title>
        <authorList>
            <person name="Wang X.-L."/>
            <person name="Du Z.-J."/>
        </authorList>
    </citation>
    <scope>NUCLEOTIDE SEQUENCE [LARGE SCALE GENOMIC DNA]</scope>
    <source>
        <strain evidence="12 13">AM505</strain>
    </source>
</reference>
<dbReference type="UniPathway" id="UPA00214"/>
<evidence type="ECO:0000256" key="10">
    <source>
        <dbReference type="RuleBase" id="RU366046"/>
    </source>
</evidence>
<dbReference type="AlphaFoldDB" id="A0A2T8HXP4"/>
<keyword evidence="9 10" id="KW-0413">Isomerase</keyword>
<dbReference type="InterPro" id="IPR036291">
    <property type="entry name" value="NAD(P)-bd_dom_sf"/>
</dbReference>
<evidence type="ECO:0000256" key="8">
    <source>
        <dbReference type="ARBA" id="ARBA00023144"/>
    </source>
</evidence>
<dbReference type="InterPro" id="IPR001509">
    <property type="entry name" value="Epimerase_deHydtase"/>
</dbReference>
<dbReference type="PANTHER" id="PTHR43725:SF47">
    <property type="entry name" value="UDP-GLUCOSE 4-EPIMERASE"/>
    <property type="match status" value="1"/>
</dbReference>
<evidence type="ECO:0000256" key="1">
    <source>
        <dbReference type="ARBA" id="ARBA00000083"/>
    </source>
</evidence>
<comment type="cofactor">
    <cofactor evidence="2 10">
        <name>NAD(+)</name>
        <dbReference type="ChEBI" id="CHEBI:57540"/>
    </cofactor>
</comment>
<dbReference type="Proteomes" id="UP000245911">
    <property type="component" value="Unassembled WGS sequence"/>
</dbReference>
<comment type="catalytic activity">
    <reaction evidence="1 10">
        <text>UDP-alpha-D-glucose = UDP-alpha-D-galactose</text>
        <dbReference type="Rhea" id="RHEA:22168"/>
        <dbReference type="ChEBI" id="CHEBI:58885"/>
        <dbReference type="ChEBI" id="CHEBI:66914"/>
        <dbReference type="EC" id="5.1.3.2"/>
    </reaction>
</comment>
<comment type="subunit">
    <text evidence="10">Homodimer.</text>
</comment>
<dbReference type="Gene3D" id="3.40.50.720">
    <property type="entry name" value="NAD(P)-binding Rossmann-like Domain"/>
    <property type="match status" value="1"/>
</dbReference>
<keyword evidence="13" id="KW-1185">Reference proteome</keyword>
<sequence length="337" mass="36851">MRTLVTGGAGYIGSHTLLQLLAAGQEVMVYDNFSNSSPEALRRVRALSGADIALCEGDVRDGARLDQAFADFRPDAVIHFAGLKAVGESAEIPLEYYAQNVSGSIELLKAMQRQDCHRLVFSSSATVYGRASYLPYDEGHPKHPANPYGRTKHFIEEIIHDWAAAWPEASVVALRYFNPVGADGSGMIGEDPHGIPANLMPYMAQVAVGRLEYLNVFGADYETRDGTGERDYIHVEDLARAHLDAIGYTAQNRGCEVINVGTGESASVLEMVAAFETASGRKVPYKIAPRRDGDVGRMVAAVEKAERLLGWKARHGIESMCRTTWNWQSKNPNGYAE</sequence>
<dbReference type="PANTHER" id="PTHR43725">
    <property type="entry name" value="UDP-GLUCOSE 4-EPIMERASE"/>
    <property type="match status" value="1"/>
</dbReference>
<dbReference type="Pfam" id="PF01370">
    <property type="entry name" value="Epimerase"/>
    <property type="match status" value="1"/>
</dbReference>
<evidence type="ECO:0000256" key="6">
    <source>
        <dbReference type="ARBA" id="ARBA00018569"/>
    </source>
</evidence>
<accession>A0A2T8HXP4</accession>
<keyword evidence="7 10" id="KW-0520">NAD</keyword>
<comment type="caution">
    <text evidence="12">The sequence shown here is derived from an EMBL/GenBank/DDBJ whole genome shotgun (WGS) entry which is preliminary data.</text>
</comment>
<dbReference type="GO" id="GO:0005829">
    <property type="term" value="C:cytosol"/>
    <property type="evidence" value="ECO:0007669"/>
    <property type="project" value="TreeGrafter"/>
</dbReference>
<protein>
    <recommendedName>
        <fullName evidence="6 10">UDP-glucose 4-epimerase</fullName>
        <ecNumber evidence="5 10">5.1.3.2</ecNumber>
    </recommendedName>
</protein>
<evidence type="ECO:0000256" key="3">
    <source>
        <dbReference type="ARBA" id="ARBA00004947"/>
    </source>
</evidence>
<proteinExistence type="inferred from homology"/>
<dbReference type="InterPro" id="IPR005886">
    <property type="entry name" value="UDP_G4E"/>
</dbReference>
<dbReference type="NCBIfam" id="NF007956">
    <property type="entry name" value="PRK10675.1"/>
    <property type="match status" value="1"/>
</dbReference>
<evidence type="ECO:0000256" key="4">
    <source>
        <dbReference type="ARBA" id="ARBA00007637"/>
    </source>
</evidence>
<evidence type="ECO:0000256" key="2">
    <source>
        <dbReference type="ARBA" id="ARBA00001911"/>
    </source>
</evidence>
<comment type="similarity">
    <text evidence="4 10">Belongs to the NAD(P)-dependent epimerase/dehydratase family.</text>
</comment>
<evidence type="ECO:0000259" key="11">
    <source>
        <dbReference type="Pfam" id="PF01370"/>
    </source>
</evidence>
<evidence type="ECO:0000313" key="13">
    <source>
        <dbReference type="Proteomes" id="UP000245911"/>
    </source>
</evidence>
<dbReference type="GO" id="GO:0003978">
    <property type="term" value="F:UDP-glucose 4-epimerase activity"/>
    <property type="evidence" value="ECO:0007669"/>
    <property type="project" value="UniProtKB-UniRule"/>
</dbReference>
<dbReference type="SUPFAM" id="SSF51735">
    <property type="entry name" value="NAD(P)-binding Rossmann-fold domains"/>
    <property type="match status" value="1"/>
</dbReference>
<dbReference type="RefSeq" id="WP_116556614.1">
    <property type="nucleotide sequence ID" value="NZ_QDKM01000001.1"/>
</dbReference>
<dbReference type="EC" id="5.1.3.2" evidence="5 10"/>
<feature type="domain" description="NAD-dependent epimerase/dehydratase" evidence="11">
    <location>
        <begin position="4"/>
        <end position="261"/>
    </location>
</feature>
<evidence type="ECO:0000256" key="9">
    <source>
        <dbReference type="ARBA" id="ARBA00023235"/>
    </source>
</evidence>
<dbReference type="EMBL" id="QDKM01000001">
    <property type="protein sequence ID" value="PVH30206.1"/>
    <property type="molecule type" value="Genomic_DNA"/>
</dbReference>
<keyword evidence="8" id="KW-0299">Galactose metabolism</keyword>
<gene>
    <name evidence="12" type="primary">galE</name>
    <name evidence="12" type="ORF">DDE20_01190</name>
</gene>
<comment type="pathway">
    <text evidence="3 10">Carbohydrate metabolism; galactose metabolism.</text>
</comment>
<dbReference type="NCBIfam" id="TIGR01179">
    <property type="entry name" value="galE"/>
    <property type="match status" value="1"/>
</dbReference>
<keyword evidence="10" id="KW-0119">Carbohydrate metabolism</keyword>
<evidence type="ECO:0000256" key="5">
    <source>
        <dbReference type="ARBA" id="ARBA00013189"/>
    </source>
</evidence>
<dbReference type="GO" id="GO:0006012">
    <property type="term" value="P:galactose metabolic process"/>
    <property type="evidence" value="ECO:0007669"/>
    <property type="project" value="UniProtKB-UniPathway"/>
</dbReference>
<dbReference type="OrthoDB" id="9801785at2"/>
<evidence type="ECO:0000256" key="7">
    <source>
        <dbReference type="ARBA" id="ARBA00023027"/>
    </source>
</evidence>